<dbReference type="EMBL" id="CAJMWW010000168">
    <property type="protein sequence ID" value="CAE6453735.1"/>
    <property type="molecule type" value="Genomic_DNA"/>
</dbReference>
<dbReference type="Gene3D" id="1.10.510.10">
    <property type="entry name" value="Transferase(Phosphotransferase) domain 1"/>
    <property type="match status" value="1"/>
</dbReference>
<dbReference type="SMART" id="SM00220">
    <property type="entry name" value="S_TKc"/>
    <property type="match status" value="1"/>
</dbReference>
<evidence type="ECO:0000313" key="3">
    <source>
        <dbReference type="Proteomes" id="UP000663841"/>
    </source>
</evidence>
<evidence type="ECO:0000259" key="1">
    <source>
        <dbReference type="PROSITE" id="PS50011"/>
    </source>
</evidence>
<sequence>MDDTLFDDSDILSSVDKRSGVEERWVSFQPYLLSKGYRLRPRYQPAWVPSWKKSGLRSTQCEDSVDSMPIRVLDAVRIQDELQVIIKMVIRSKDDREGAEELAILQYFSSPSLKDHPSNHVVPCLDSFPIPGTDRGHFIVMPLLGKFTFPPFHNLAEVHEFLQQIFDGLLFMHEHNVAHCDIAGPNIMMDLRPLYDEPFHPVYPTLSLDLQRPVFPRHRRSEKHVRYYYIDLGYAKWFQDSSASRLITGGGARERVPEQLHDRLYDPFIADVHQLGVVIRRDMLTEIDALKFLEPLVTEMTRRDPSVRPALTKARQSMHAAFLGLSGIRYRWPLVPREAGFRARKIYFVWGVVLEVKYWLRGLLMLFLGVGKRRE</sequence>
<evidence type="ECO:0000313" key="2">
    <source>
        <dbReference type="EMBL" id="CAE6453735.1"/>
    </source>
</evidence>
<dbReference type="InterPro" id="IPR000719">
    <property type="entry name" value="Prot_kinase_dom"/>
</dbReference>
<feature type="domain" description="Protein kinase" evidence="1">
    <location>
        <begin position="1"/>
        <end position="375"/>
    </location>
</feature>
<reference evidence="2" key="1">
    <citation type="submission" date="2021-01" db="EMBL/GenBank/DDBJ databases">
        <authorList>
            <person name="Kaushik A."/>
        </authorList>
    </citation>
    <scope>NUCLEOTIDE SEQUENCE</scope>
    <source>
        <strain evidence="2">AG3-T5</strain>
    </source>
</reference>
<protein>
    <recommendedName>
        <fullName evidence="1">Protein kinase domain-containing protein</fullName>
    </recommendedName>
</protein>
<comment type="caution">
    <text evidence="2">The sequence shown here is derived from an EMBL/GenBank/DDBJ whole genome shotgun (WGS) entry which is preliminary data.</text>
</comment>
<dbReference type="Gene3D" id="3.30.200.20">
    <property type="entry name" value="Phosphorylase Kinase, domain 1"/>
    <property type="match status" value="1"/>
</dbReference>
<dbReference type="AlphaFoldDB" id="A0A8H3BDS0"/>
<dbReference type="PROSITE" id="PS50011">
    <property type="entry name" value="PROTEIN_KINASE_DOM"/>
    <property type="match status" value="1"/>
</dbReference>
<dbReference type="Proteomes" id="UP000663841">
    <property type="component" value="Unassembled WGS sequence"/>
</dbReference>
<name>A0A8H3BDS0_9AGAM</name>
<dbReference type="SUPFAM" id="SSF56112">
    <property type="entry name" value="Protein kinase-like (PK-like)"/>
    <property type="match status" value="1"/>
</dbReference>
<accession>A0A8H3BDS0</accession>
<dbReference type="GO" id="GO:0005524">
    <property type="term" value="F:ATP binding"/>
    <property type="evidence" value="ECO:0007669"/>
    <property type="project" value="InterPro"/>
</dbReference>
<dbReference type="GO" id="GO:0004672">
    <property type="term" value="F:protein kinase activity"/>
    <property type="evidence" value="ECO:0007669"/>
    <property type="project" value="InterPro"/>
</dbReference>
<gene>
    <name evidence="2" type="ORF">RDB_LOCUS132079</name>
</gene>
<dbReference type="InterPro" id="IPR011009">
    <property type="entry name" value="Kinase-like_dom_sf"/>
</dbReference>
<organism evidence="2 3">
    <name type="scientific">Rhizoctonia solani</name>
    <dbReference type="NCBI Taxonomy" id="456999"/>
    <lineage>
        <taxon>Eukaryota</taxon>
        <taxon>Fungi</taxon>
        <taxon>Dikarya</taxon>
        <taxon>Basidiomycota</taxon>
        <taxon>Agaricomycotina</taxon>
        <taxon>Agaricomycetes</taxon>
        <taxon>Cantharellales</taxon>
        <taxon>Ceratobasidiaceae</taxon>
        <taxon>Rhizoctonia</taxon>
    </lineage>
</organism>
<proteinExistence type="predicted"/>